<organism evidence="5 6">
    <name type="scientific">Apophysomyces ossiformis</name>
    <dbReference type="NCBI Taxonomy" id="679940"/>
    <lineage>
        <taxon>Eukaryota</taxon>
        <taxon>Fungi</taxon>
        <taxon>Fungi incertae sedis</taxon>
        <taxon>Mucoromycota</taxon>
        <taxon>Mucoromycotina</taxon>
        <taxon>Mucoromycetes</taxon>
        <taxon>Mucorales</taxon>
        <taxon>Mucorineae</taxon>
        <taxon>Mucoraceae</taxon>
        <taxon>Apophysomyces</taxon>
    </lineage>
</organism>
<dbReference type="PANTHER" id="PTHR10328">
    <property type="entry name" value="PROTEIN MAX MYC-ASSOCIATED FACTOR X"/>
    <property type="match status" value="1"/>
</dbReference>
<dbReference type="Pfam" id="PF00010">
    <property type="entry name" value="HLH"/>
    <property type="match status" value="1"/>
</dbReference>
<evidence type="ECO:0000259" key="4">
    <source>
        <dbReference type="PROSITE" id="PS50888"/>
    </source>
</evidence>
<feature type="compositionally biased region" description="Polar residues" evidence="3">
    <location>
        <begin position="70"/>
        <end position="84"/>
    </location>
</feature>
<dbReference type="Proteomes" id="UP000605846">
    <property type="component" value="Unassembled WGS sequence"/>
</dbReference>
<dbReference type="PROSITE" id="PS50888">
    <property type="entry name" value="BHLH"/>
    <property type="match status" value="1"/>
</dbReference>
<dbReference type="InterPro" id="IPR036638">
    <property type="entry name" value="HLH_DNA-bd_sf"/>
</dbReference>
<name>A0A8H7ESN9_9FUNG</name>
<dbReference type="InterPro" id="IPR011598">
    <property type="entry name" value="bHLH_dom"/>
</dbReference>
<reference evidence="5" key="1">
    <citation type="submission" date="2020-01" db="EMBL/GenBank/DDBJ databases">
        <title>Genome Sequencing of Three Apophysomyces-Like Fungal Strains Confirms a Novel Fungal Genus in the Mucoromycota with divergent Burkholderia-like Endosymbiotic Bacteria.</title>
        <authorList>
            <person name="Stajich J.E."/>
            <person name="Macias A.M."/>
            <person name="Carter-House D."/>
            <person name="Lovett B."/>
            <person name="Kasson L.R."/>
            <person name="Berry K."/>
            <person name="Grigoriev I."/>
            <person name="Chang Y."/>
            <person name="Spatafora J."/>
            <person name="Kasson M.T."/>
        </authorList>
    </citation>
    <scope>NUCLEOTIDE SEQUENCE</scope>
    <source>
        <strain evidence="5">NRRL A-21654</strain>
    </source>
</reference>
<dbReference type="SMART" id="SM00353">
    <property type="entry name" value="HLH"/>
    <property type="match status" value="1"/>
</dbReference>
<keyword evidence="6" id="KW-1185">Reference proteome</keyword>
<dbReference type="SUPFAM" id="SSF47459">
    <property type="entry name" value="HLH, helix-loop-helix DNA-binding domain"/>
    <property type="match status" value="1"/>
</dbReference>
<evidence type="ECO:0000313" key="5">
    <source>
        <dbReference type="EMBL" id="KAF7730689.1"/>
    </source>
</evidence>
<feature type="compositionally biased region" description="Basic and acidic residues" evidence="3">
    <location>
        <begin position="109"/>
        <end position="125"/>
    </location>
</feature>
<feature type="compositionally biased region" description="Polar residues" evidence="3">
    <location>
        <begin position="96"/>
        <end position="108"/>
    </location>
</feature>
<dbReference type="GO" id="GO:0090575">
    <property type="term" value="C:RNA polymerase II transcription regulator complex"/>
    <property type="evidence" value="ECO:0007669"/>
    <property type="project" value="TreeGrafter"/>
</dbReference>
<evidence type="ECO:0000256" key="1">
    <source>
        <dbReference type="ARBA" id="ARBA00023125"/>
    </source>
</evidence>
<protein>
    <recommendedName>
        <fullName evidence="4">BHLH domain-containing protein</fullName>
    </recommendedName>
</protein>
<dbReference type="OrthoDB" id="8964853at2759"/>
<feature type="domain" description="BHLH" evidence="4">
    <location>
        <begin position="188"/>
        <end position="239"/>
    </location>
</feature>
<accession>A0A8H7ESN9</accession>
<keyword evidence="2" id="KW-0539">Nucleus</keyword>
<comment type="caution">
    <text evidence="5">The sequence shown here is derived from an EMBL/GenBank/DDBJ whole genome shotgun (WGS) entry which is preliminary data.</text>
</comment>
<evidence type="ECO:0000313" key="6">
    <source>
        <dbReference type="Proteomes" id="UP000605846"/>
    </source>
</evidence>
<feature type="region of interest" description="Disordered" evidence="3">
    <location>
        <begin position="70"/>
        <end position="127"/>
    </location>
</feature>
<dbReference type="EMBL" id="JABAYA010000014">
    <property type="protein sequence ID" value="KAF7730689.1"/>
    <property type="molecule type" value="Genomic_DNA"/>
</dbReference>
<keyword evidence="1" id="KW-0238">DNA-binding</keyword>
<dbReference type="GO" id="GO:0045944">
    <property type="term" value="P:positive regulation of transcription by RNA polymerase II"/>
    <property type="evidence" value="ECO:0007669"/>
    <property type="project" value="TreeGrafter"/>
</dbReference>
<dbReference type="Gene3D" id="4.10.280.10">
    <property type="entry name" value="Helix-loop-helix DNA-binding domain"/>
    <property type="match status" value="1"/>
</dbReference>
<dbReference type="AlphaFoldDB" id="A0A8H7ESN9"/>
<evidence type="ECO:0000256" key="2">
    <source>
        <dbReference type="ARBA" id="ARBA00023242"/>
    </source>
</evidence>
<dbReference type="GO" id="GO:0003700">
    <property type="term" value="F:DNA-binding transcription factor activity"/>
    <property type="evidence" value="ECO:0007669"/>
    <property type="project" value="TreeGrafter"/>
</dbReference>
<evidence type="ECO:0000256" key="3">
    <source>
        <dbReference type="SAM" id="MobiDB-lite"/>
    </source>
</evidence>
<dbReference type="GO" id="GO:0046983">
    <property type="term" value="F:protein dimerization activity"/>
    <property type="evidence" value="ECO:0007669"/>
    <property type="project" value="InterPro"/>
</dbReference>
<gene>
    <name evidence="5" type="ORF">EC973_001638</name>
</gene>
<proteinExistence type="predicted"/>
<dbReference type="PANTHER" id="PTHR10328:SF15">
    <property type="entry name" value="BHLH TRANSCRIPTION FACTOR"/>
    <property type="match status" value="1"/>
</dbReference>
<sequence>MALSPPESVLPRASMRTIADGDPLFLSTPLVTQEVAGDVDFFQRRHSIHTGELNTRSNNPYGITSCENRAPSDQVQNERPSSVPSSPPFLGWRNIRTLSPQPRSATLSDRTHTHQQRQSERDQHELGAPYPYSSFRHIENTLGTNAAIDSKYALPRRTYMPVVRHGAGTERTNRSAYRSEATYSRSPELRISHKLAERKRRKEMKELFDELRQSLPVEKNMKTSKWEILSKAVEYITVLKHRDYDMKSEINRLRQEISALKQEQGYL</sequence>
<dbReference type="GO" id="GO:0003677">
    <property type="term" value="F:DNA binding"/>
    <property type="evidence" value="ECO:0007669"/>
    <property type="project" value="UniProtKB-KW"/>
</dbReference>